<keyword evidence="3" id="KW-0808">Transferase</keyword>
<dbReference type="GO" id="GO:0016740">
    <property type="term" value="F:transferase activity"/>
    <property type="evidence" value="ECO:0007669"/>
    <property type="project" value="UniProtKB-KW"/>
</dbReference>
<sequence length="457" mass="49769">MQPATAYSVVEVNPVDTPHGAVILIVDGLGSSYAYPEFTPYALDGSVIGKVNASNMSLLFNENCRVLDVRAPQTYTEAGHSVLVTGYSKALSDSVQLSGTTIYDVAHEYDYLTFGIMQKGDFWSLCDKQDVIVHDASNSVNEPEMVIETNIAVADAKSASIDVAALMQENILSLQPELEKYDEGSQQRYDSYDNWAIESGIDVMDLMESEYPDQPYILTINVGAVDTAGHYKKDSGYIATIEGIDAACMSLYEKCTENNIAFIFTADHGMAFAGTDARGGHQSDKYARTDEAQRVPFVISAVNVAPSLIKEEYGQEDIAPTILEILDLPGELRLSDGEAIRLKEHANIRVITPDEGTVILKNEDSVLAELDHTGDCIFRGLEIGDDYTISFIPADNNGQSLEKDVSLIKSETIDLVPAADVPETDISLQNPRHLIGGALIGIVNITGLAIIRRILKE</sequence>
<dbReference type="InterPro" id="IPR017850">
    <property type="entry name" value="Alkaline_phosphatase_core_sf"/>
</dbReference>
<accession>A0A7D5I4T4</accession>
<organism evidence="3 4">
    <name type="scientific">Methanolobus zinderi</name>
    <dbReference type="NCBI Taxonomy" id="536044"/>
    <lineage>
        <taxon>Archaea</taxon>
        <taxon>Methanobacteriati</taxon>
        <taxon>Methanobacteriota</taxon>
        <taxon>Stenosarchaea group</taxon>
        <taxon>Methanomicrobia</taxon>
        <taxon>Methanosarcinales</taxon>
        <taxon>Methanosarcinaceae</taxon>
        <taxon>Methanolobus</taxon>
    </lineage>
</organism>
<name>A0A7D5I4T4_9EURY</name>
<dbReference type="EMBL" id="CP058215">
    <property type="protein sequence ID" value="QLC49964.1"/>
    <property type="molecule type" value="Genomic_DNA"/>
</dbReference>
<dbReference type="RefSeq" id="WP_176965020.1">
    <property type="nucleotide sequence ID" value="NZ_CP058215.1"/>
</dbReference>
<dbReference type="InterPro" id="IPR006124">
    <property type="entry name" value="Metalloenzyme"/>
</dbReference>
<evidence type="ECO:0000256" key="1">
    <source>
        <dbReference type="SAM" id="Phobius"/>
    </source>
</evidence>
<dbReference type="GeneID" id="55821358"/>
<dbReference type="GO" id="GO:0046872">
    <property type="term" value="F:metal ion binding"/>
    <property type="evidence" value="ECO:0007669"/>
    <property type="project" value="InterPro"/>
</dbReference>
<feature type="domain" description="Metalloenzyme" evidence="2">
    <location>
        <begin position="217"/>
        <end position="328"/>
    </location>
</feature>
<dbReference type="Proteomes" id="UP000509594">
    <property type="component" value="Chromosome"/>
</dbReference>
<dbReference type="GO" id="GO:0016787">
    <property type="term" value="F:hydrolase activity"/>
    <property type="evidence" value="ECO:0007669"/>
    <property type="project" value="UniProtKB-KW"/>
</dbReference>
<evidence type="ECO:0000313" key="3">
    <source>
        <dbReference type="EMBL" id="QLC49964.1"/>
    </source>
</evidence>
<keyword evidence="3" id="KW-0378">Hydrolase</keyword>
<evidence type="ECO:0000259" key="2">
    <source>
        <dbReference type="Pfam" id="PF01676"/>
    </source>
</evidence>
<dbReference type="AlphaFoldDB" id="A0A7D5I4T4"/>
<keyword evidence="1" id="KW-0472">Membrane</keyword>
<reference evidence="3 4" key="1">
    <citation type="submission" date="2020-06" db="EMBL/GenBank/DDBJ databases">
        <title>Methanolobus halotolerans sp. nov., isolated from a saline lake Tus in Siberia.</title>
        <authorList>
            <person name="Shen Y."/>
            <person name="Chen S.-C."/>
            <person name="Lai M.-C."/>
            <person name="Huang H.-H."/>
            <person name="Chiu H.-H."/>
            <person name="Tang S.-L."/>
            <person name="Rogozin D.Y."/>
            <person name="Degermendzhy A.G."/>
        </authorList>
    </citation>
    <scope>NUCLEOTIDE SEQUENCE [LARGE SCALE GENOMIC DNA]</scope>
    <source>
        <strain evidence="3 4">DSM 21339</strain>
    </source>
</reference>
<keyword evidence="1" id="KW-0812">Transmembrane</keyword>
<dbReference type="SUPFAM" id="SSF53649">
    <property type="entry name" value="Alkaline phosphatase-like"/>
    <property type="match status" value="1"/>
</dbReference>
<gene>
    <name evidence="3" type="ORF">HWN40_06745</name>
</gene>
<evidence type="ECO:0000313" key="4">
    <source>
        <dbReference type="Proteomes" id="UP000509594"/>
    </source>
</evidence>
<proteinExistence type="predicted"/>
<feature type="transmembrane region" description="Helical" evidence="1">
    <location>
        <begin position="434"/>
        <end position="455"/>
    </location>
</feature>
<dbReference type="PROSITE" id="PS00639">
    <property type="entry name" value="THIOL_PROTEASE_HIS"/>
    <property type="match status" value="1"/>
</dbReference>
<keyword evidence="4" id="KW-1185">Reference proteome</keyword>
<dbReference type="KEGG" id="mzi:HWN40_06745"/>
<dbReference type="OrthoDB" id="147085at2157"/>
<dbReference type="Pfam" id="PF01676">
    <property type="entry name" value="Metalloenzyme"/>
    <property type="match status" value="1"/>
</dbReference>
<dbReference type="InterPro" id="IPR025660">
    <property type="entry name" value="Pept_his_AS"/>
</dbReference>
<dbReference type="Gene3D" id="3.40.720.10">
    <property type="entry name" value="Alkaline Phosphatase, subunit A"/>
    <property type="match status" value="1"/>
</dbReference>
<protein>
    <submittedName>
        <fullName evidence="3">Sulfatase-like hydrolase/transferase</fullName>
    </submittedName>
</protein>
<keyword evidence="1" id="KW-1133">Transmembrane helix</keyword>